<dbReference type="PANTHER" id="PTHR30061:SF50">
    <property type="entry name" value="MALTOSE_MALTODEXTRIN-BINDING PERIPLASMIC PROTEIN"/>
    <property type="match status" value="1"/>
</dbReference>
<evidence type="ECO:0000313" key="6">
    <source>
        <dbReference type="Proteomes" id="UP001501195"/>
    </source>
</evidence>
<feature type="signal peptide" evidence="4">
    <location>
        <begin position="1"/>
        <end position="24"/>
    </location>
</feature>
<dbReference type="Proteomes" id="UP001501195">
    <property type="component" value="Unassembled WGS sequence"/>
</dbReference>
<keyword evidence="6" id="KW-1185">Reference proteome</keyword>
<dbReference type="Gene3D" id="3.40.190.10">
    <property type="entry name" value="Periplasmic binding protein-like II"/>
    <property type="match status" value="2"/>
</dbReference>
<evidence type="ECO:0000256" key="1">
    <source>
        <dbReference type="ARBA" id="ARBA00008520"/>
    </source>
</evidence>
<comment type="caution">
    <text evidence="5">The sequence shown here is derived from an EMBL/GenBank/DDBJ whole genome shotgun (WGS) entry which is preliminary data.</text>
</comment>
<comment type="similarity">
    <text evidence="1">Belongs to the bacterial solute-binding protein 1 family.</text>
</comment>
<dbReference type="CDD" id="cd13586">
    <property type="entry name" value="PBP2_Maltose_binding_like"/>
    <property type="match status" value="1"/>
</dbReference>
<evidence type="ECO:0000256" key="3">
    <source>
        <dbReference type="ARBA" id="ARBA00022729"/>
    </source>
</evidence>
<evidence type="ECO:0000313" key="5">
    <source>
        <dbReference type="EMBL" id="GAA4984833.1"/>
    </source>
</evidence>
<organism evidence="5 6">
    <name type="scientific">Kineococcus glutinatus</name>
    <dbReference type="NCBI Taxonomy" id="1070872"/>
    <lineage>
        <taxon>Bacteria</taxon>
        <taxon>Bacillati</taxon>
        <taxon>Actinomycetota</taxon>
        <taxon>Actinomycetes</taxon>
        <taxon>Kineosporiales</taxon>
        <taxon>Kineosporiaceae</taxon>
        <taxon>Kineococcus</taxon>
    </lineage>
</organism>
<name>A0ABP9I178_9ACTN</name>
<keyword evidence="3 4" id="KW-0732">Signal</keyword>
<reference evidence="6" key="1">
    <citation type="journal article" date="2019" name="Int. J. Syst. Evol. Microbiol.">
        <title>The Global Catalogue of Microorganisms (GCM) 10K type strain sequencing project: providing services to taxonomists for standard genome sequencing and annotation.</title>
        <authorList>
            <consortium name="The Broad Institute Genomics Platform"/>
            <consortium name="The Broad Institute Genome Sequencing Center for Infectious Disease"/>
            <person name="Wu L."/>
            <person name="Ma J."/>
        </authorList>
    </citation>
    <scope>NUCLEOTIDE SEQUENCE [LARGE SCALE GENOMIC DNA]</scope>
    <source>
        <strain evidence="6">JCM 18126</strain>
    </source>
</reference>
<accession>A0ABP9I178</accession>
<keyword evidence="2" id="KW-0813">Transport</keyword>
<feature type="chain" id="PRO_5045589787" evidence="4">
    <location>
        <begin position="25"/>
        <end position="425"/>
    </location>
</feature>
<evidence type="ECO:0000256" key="4">
    <source>
        <dbReference type="SAM" id="SignalP"/>
    </source>
</evidence>
<dbReference type="EMBL" id="BAABIL010000387">
    <property type="protein sequence ID" value="GAA4984833.1"/>
    <property type="molecule type" value="Genomic_DNA"/>
</dbReference>
<gene>
    <name evidence="5" type="ORF">GCM10023225_24790</name>
</gene>
<protein>
    <submittedName>
        <fullName evidence="5">Extracellular solute-binding protein</fullName>
    </submittedName>
</protein>
<dbReference type="PANTHER" id="PTHR30061">
    <property type="entry name" value="MALTOSE-BINDING PERIPLASMIC PROTEIN"/>
    <property type="match status" value="1"/>
</dbReference>
<dbReference type="RefSeq" id="WP_345712900.1">
    <property type="nucleotide sequence ID" value="NZ_BAABIL010000387.1"/>
</dbReference>
<sequence>MSSHSLLRAFVLTACLGLTATACGGGGTTAGTDATASGSAAPSASEGAAPERAGADLVIWADDKRAAALKTVAEEFGEANDITVAVQAVSEDLQTNFVTANSAGNGPDVVVGAHDWIGNMVQNGAIDPLNLPEAQRAQFTDIALRGVTYDGKTYGLPYAVESVALFRNTALVPDAPATIEDLVATGKASGAENPLCLQQGLEGDAYHMYPLYSSAGGYLFGQSPDGDYDPADLGVGGPGSIAAAQKVSALAKEGVLKTSISGDNSISLFAEGRCAYLVSGPWATADVEKAGIGYALTPVPGFAGMGPAQPLTGVQAFYVASKGENKSFAESFVLDAAASTETMDALYSAEPRPSALKESLAQQTAADADTAVFAQAAEGGQILPAIPQMAGVWEPLGKGHAAVINGADPAQTMTSTGEAIRANLG</sequence>
<dbReference type="InterPro" id="IPR006059">
    <property type="entry name" value="SBP"/>
</dbReference>
<proteinExistence type="inferred from homology"/>
<evidence type="ECO:0000256" key="2">
    <source>
        <dbReference type="ARBA" id="ARBA00022448"/>
    </source>
</evidence>
<dbReference type="Pfam" id="PF13416">
    <property type="entry name" value="SBP_bac_8"/>
    <property type="match status" value="1"/>
</dbReference>
<dbReference type="SUPFAM" id="SSF53850">
    <property type="entry name" value="Periplasmic binding protein-like II"/>
    <property type="match status" value="1"/>
</dbReference>